<accession>X1CSG9</accession>
<feature type="region of interest" description="Disordered" evidence="1">
    <location>
        <begin position="67"/>
        <end position="86"/>
    </location>
</feature>
<protein>
    <submittedName>
        <fullName evidence="2">Uncharacterized protein</fullName>
    </submittedName>
</protein>
<dbReference type="EMBL" id="BART01018200">
    <property type="protein sequence ID" value="GAG87211.1"/>
    <property type="molecule type" value="Genomic_DNA"/>
</dbReference>
<dbReference type="AlphaFoldDB" id="X1CSG9"/>
<proteinExistence type="predicted"/>
<reference evidence="2" key="1">
    <citation type="journal article" date="2014" name="Front. Microbiol.">
        <title>High frequency of phylogenetically diverse reductive dehalogenase-homologous genes in deep subseafloor sedimentary metagenomes.</title>
        <authorList>
            <person name="Kawai M."/>
            <person name="Futagami T."/>
            <person name="Toyoda A."/>
            <person name="Takaki Y."/>
            <person name="Nishi S."/>
            <person name="Hori S."/>
            <person name="Arai W."/>
            <person name="Tsubouchi T."/>
            <person name="Morono Y."/>
            <person name="Uchiyama I."/>
            <person name="Ito T."/>
            <person name="Fujiyama A."/>
            <person name="Inagaki F."/>
            <person name="Takami H."/>
        </authorList>
    </citation>
    <scope>NUCLEOTIDE SEQUENCE</scope>
    <source>
        <strain evidence="2">Expedition CK06-06</strain>
    </source>
</reference>
<sequence>MKTSTQMQKAIDESHGIFVILTMPGETIANAADNISLIEIAEGLAMFRESHPKFYDVEAAVARMLETPEAITSPGERQQNQQEATS</sequence>
<feature type="compositionally biased region" description="Polar residues" evidence="1">
    <location>
        <begin position="75"/>
        <end position="86"/>
    </location>
</feature>
<organism evidence="2">
    <name type="scientific">marine sediment metagenome</name>
    <dbReference type="NCBI Taxonomy" id="412755"/>
    <lineage>
        <taxon>unclassified sequences</taxon>
        <taxon>metagenomes</taxon>
        <taxon>ecological metagenomes</taxon>
    </lineage>
</organism>
<evidence type="ECO:0000256" key="1">
    <source>
        <dbReference type="SAM" id="MobiDB-lite"/>
    </source>
</evidence>
<gene>
    <name evidence="2" type="ORF">S01H4_34404</name>
</gene>
<evidence type="ECO:0000313" key="2">
    <source>
        <dbReference type="EMBL" id="GAG87211.1"/>
    </source>
</evidence>
<comment type="caution">
    <text evidence="2">The sequence shown here is derived from an EMBL/GenBank/DDBJ whole genome shotgun (WGS) entry which is preliminary data.</text>
</comment>
<name>X1CSG9_9ZZZZ</name>